<evidence type="ECO:0000256" key="1">
    <source>
        <dbReference type="SAM" id="Phobius"/>
    </source>
</evidence>
<name>A0A2R5GC97_9STRA</name>
<keyword evidence="1" id="KW-1133">Transmembrane helix</keyword>
<feature type="transmembrane region" description="Helical" evidence="1">
    <location>
        <begin position="138"/>
        <end position="164"/>
    </location>
</feature>
<proteinExistence type="predicted"/>
<comment type="caution">
    <text evidence="2">The sequence shown here is derived from an EMBL/GenBank/DDBJ whole genome shotgun (WGS) entry which is preliminary data.</text>
</comment>
<evidence type="ECO:0000313" key="3">
    <source>
        <dbReference type="Proteomes" id="UP000241890"/>
    </source>
</evidence>
<reference evidence="2 3" key="1">
    <citation type="submission" date="2017-12" db="EMBL/GenBank/DDBJ databases">
        <title>Sequencing, de novo assembly and annotation of complete genome of a new Thraustochytrid species, strain FCC1311.</title>
        <authorList>
            <person name="Sedici K."/>
            <person name="Godart F."/>
            <person name="Aiese Cigliano R."/>
            <person name="Sanseverino W."/>
            <person name="Barakat M."/>
            <person name="Ortet P."/>
            <person name="Marechal E."/>
            <person name="Cagnac O."/>
            <person name="Amato A."/>
        </authorList>
    </citation>
    <scope>NUCLEOTIDE SEQUENCE [LARGE SCALE GENOMIC DNA]</scope>
</reference>
<keyword evidence="1" id="KW-0472">Membrane</keyword>
<evidence type="ECO:0000313" key="2">
    <source>
        <dbReference type="EMBL" id="GBG28612.1"/>
    </source>
</evidence>
<protein>
    <submittedName>
        <fullName evidence="2">Uncharacterized protein</fullName>
    </submittedName>
</protein>
<gene>
    <name evidence="2" type="ORF">FCC1311_048332</name>
</gene>
<organism evidence="2 3">
    <name type="scientific">Hondaea fermentalgiana</name>
    <dbReference type="NCBI Taxonomy" id="2315210"/>
    <lineage>
        <taxon>Eukaryota</taxon>
        <taxon>Sar</taxon>
        <taxon>Stramenopiles</taxon>
        <taxon>Bigyra</taxon>
        <taxon>Labyrinthulomycetes</taxon>
        <taxon>Thraustochytrida</taxon>
        <taxon>Thraustochytriidae</taxon>
        <taxon>Hondaea</taxon>
    </lineage>
</organism>
<sequence length="219" mass="23562">MKAVVNAGIAFLGTHVQMMSLLLPWITVKHGVYSSSQETLYDVGRILRDMHTIWVGIDTAGITTVEELLASGFNIDPAQLGFAGAQDVEALLQAALQEPPVRAYETTLAMLVIATTLSILGFLARLHHMNKHAETLRVIVAMGCAQTLANVIAISVFLGATAMYTASTDIHANAAGIFFTVLAIIASGSILAVDGQRLYQGKQEPTQEETRLVTSSYRF</sequence>
<accession>A0A2R5GC97</accession>
<feature type="transmembrane region" description="Helical" evidence="1">
    <location>
        <begin position="170"/>
        <end position="193"/>
    </location>
</feature>
<dbReference type="Proteomes" id="UP000241890">
    <property type="component" value="Unassembled WGS sequence"/>
</dbReference>
<keyword evidence="3" id="KW-1185">Reference proteome</keyword>
<dbReference type="EMBL" id="BEYU01000045">
    <property type="protein sequence ID" value="GBG28612.1"/>
    <property type="molecule type" value="Genomic_DNA"/>
</dbReference>
<keyword evidence="1" id="KW-0812">Transmembrane</keyword>
<feature type="transmembrane region" description="Helical" evidence="1">
    <location>
        <begin position="7"/>
        <end position="26"/>
    </location>
</feature>
<dbReference type="InParanoid" id="A0A2R5GC97"/>
<dbReference type="AlphaFoldDB" id="A0A2R5GC97"/>
<feature type="transmembrane region" description="Helical" evidence="1">
    <location>
        <begin position="108"/>
        <end position="126"/>
    </location>
</feature>